<dbReference type="Gene3D" id="3.40.630.30">
    <property type="match status" value="1"/>
</dbReference>
<proteinExistence type="predicted"/>
<protein>
    <submittedName>
        <fullName evidence="4">Uncharacterized protein</fullName>
    </submittedName>
</protein>
<sequence length="343" mass="37893">MTDQPTLRDGDLVLRPWTVEDSDATRTLHDREIARWFDFPAVEPSAPEHRAWIEGTRREWSERTKVTFLVQWRGQAAGTVDVRVQDPGVGVLSWAVYAPYRGRGLAGRAVGLLAEWAFDALGLERVEAHVNPDNRASVRTALRAGLRREGRLRGNATLAGIRQDTVVLGRRRDDAHPDTREGFTAMLDSTLPTKRAIAQGVLRSGSPGASRVLLCELSYKPEWDLPGGVVDPHESPAACVVREVREELDLVVTAGPLVAVNWLPALHGWGDATVFVFDLGTVDAGLVEQAHLQPREIRAVHWTAPEDWAGRVAPYNERLLRVLDARHGRDAGTIYLEDGTPVS</sequence>
<comment type="caution">
    <text evidence="4">The sequence shown here is derived from an EMBL/GenBank/DDBJ whole genome shotgun (WGS) entry which is preliminary data.</text>
</comment>
<dbReference type="GO" id="GO:0008999">
    <property type="term" value="F:protein-N-terminal-alanine acetyltransferase activity"/>
    <property type="evidence" value="ECO:0007669"/>
    <property type="project" value="TreeGrafter"/>
</dbReference>
<dbReference type="PANTHER" id="PTHR43441">
    <property type="entry name" value="RIBOSOMAL-PROTEIN-SERINE ACETYLTRANSFERASE"/>
    <property type="match status" value="1"/>
</dbReference>
<dbReference type="AlphaFoldDB" id="A0A512D4B6"/>
<gene>
    <name evidence="4" type="ORF">TAE01_31070</name>
</gene>
<name>A0A512D4B6_9MICO</name>
<feature type="domain" description="N-acetyltransferase" evidence="2">
    <location>
        <begin position="12"/>
        <end position="173"/>
    </location>
</feature>
<keyword evidence="1" id="KW-0378">Hydrolase</keyword>
<evidence type="ECO:0000259" key="2">
    <source>
        <dbReference type="PROSITE" id="PS51186"/>
    </source>
</evidence>
<dbReference type="Pfam" id="PF00293">
    <property type="entry name" value="NUDIX"/>
    <property type="match status" value="1"/>
</dbReference>
<dbReference type="InterPro" id="IPR015797">
    <property type="entry name" value="NUDIX_hydrolase-like_dom_sf"/>
</dbReference>
<dbReference type="PROSITE" id="PS00893">
    <property type="entry name" value="NUDIX_BOX"/>
    <property type="match status" value="1"/>
</dbReference>
<dbReference type="Pfam" id="PF13302">
    <property type="entry name" value="Acetyltransf_3"/>
    <property type="match status" value="1"/>
</dbReference>
<dbReference type="CDD" id="cd18876">
    <property type="entry name" value="NUDIX_Hydrolase"/>
    <property type="match status" value="1"/>
</dbReference>
<dbReference type="InterPro" id="IPR020084">
    <property type="entry name" value="NUDIX_hydrolase_CS"/>
</dbReference>
<evidence type="ECO:0000313" key="5">
    <source>
        <dbReference type="Proteomes" id="UP000321534"/>
    </source>
</evidence>
<organism evidence="4 5">
    <name type="scientific">Terrabacter aerolatus</name>
    <dbReference type="NCBI Taxonomy" id="422442"/>
    <lineage>
        <taxon>Bacteria</taxon>
        <taxon>Bacillati</taxon>
        <taxon>Actinomycetota</taxon>
        <taxon>Actinomycetes</taxon>
        <taxon>Micrococcales</taxon>
        <taxon>Intrasporangiaceae</taxon>
        <taxon>Terrabacter</taxon>
    </lineage>
</organism>
<evidence type="ECO:0000313" key="4">
    <source>
        <dbReference type="EMBL" id="GEO31297.1"/>
    </source>
</evidence>
<keyword evidence="5" id="KW-1185">Reference proteome</keyword>
<accession>A0A512D4B6</accession>
<dbReference type="SUPFAM" id="SSF55729">
    <property type="entry name" value="Acyl-CoA N-acyltransferases (Nat)"/>
    <property type="match status" value="1"/>
</dbReference>
<dbReference type="GO" id="GO:0016787">
    <property type="term" value="F:hydrolase activity"/>
    <property type="evidence" value="ECO:0007669"/>
    <property type="project" value="UniProtKB-KW"/>
</dbReference>
<feature type="domain" description="Nudix hydrolase" evidence="3">
    <location>
        <begin position="192"/>
        <end position="325"/>
    </location>
</feature>
<evidence type="ECO:0000259" key="3">
    <source>
        <dbReference type="PROSITE" id="PS51462"/>
    </source>
</evidence>
<dbReference type="PROSITE" id="PS51462">
    <property type="entry name" value="NUDIX"/>
    <property type="match status" value="1"/>
</dbReference>
<dbReference type="RefSeq" id="WP_147067705.1">
    <property type="nucleotide sequence ID" value="NZ_BAAARO010000015.1"/>
</dbReference>
<dbReference type="SUPFAM" id="SSF55811">
    <property type="entry name" value="Nudix"/>
    <property type="match status" value="1"/>
</dbReference>
<dbReference type="GO" id="GO:0005737">
    <property type="term" value="C:cytoplasm"/>
    <property type="evidence" value="ECO:0007669"/>
    <property type="project" value="TreeGrafter"/>
</dbReference>
<dbReference type="InterPro" id="IPR051908">
    <property type="entry name" value="Ribosomal_N-acetyltransferase"/>
</dbReference>
<dbReference type="InterPro" id="IPR000182">
    <property type="entry name" value="GNAT_dom"/>
</dbReference>
<dbReference type="EMBL" id="BJYX01000018">
    <property type="protein sequence ID" value="GEO31297.1"/>
    <property type="molecule type" value="Genomic_DNA"/>
</dbReference>
<dbReference type="OrthoDB" id="4247482at2"/>
<dbReference type="GO" id="GO:1990189">
    <property type="term" value="F:protein N-terminal-serine acetyltransferase activity"/>
    <property type="evidence" value="ECO:0007669"/>
    <property type="project" value="TreeGrafter"/>
</dbReference>
<reference evidence="4 5" key="1">
    <citation type="submission" date="2019-07" db="EMBL/GenBank/DDBJ databases">
        <title>Whole genome shotgun sequence of Terrabacter aerolatus NBRC 106305.</title>
        <authorList>
            <person name="Hosoyama A."/>
            <person name="Uohara A."/>
            <person name="Ohji S."/>
            <person name="Ichikawa N."/>
        </authorList>
    </citation>
    <scope>NUCLEOTIDE SEQUENCE [LARGE SCALE GENOMIC DNA]</scope>
    <source>
        <strain evidence="4 5">NBRC 106305</strain>
    </source>
</reference>
<dbReference type="InterPro" id="IPR000086">
    <property type="entry name" value="NUDIX_hydrolase_dom"/>
</dbReference>
<dbReference type="Gene3D" id="3.90.79.10">
    <property type="entry name" value="Nucleoside Triphosphate Pyrophosphohydrolase"/>
    <property type="match status" value="1"/>
</dbReference>
<dbReference type="PROSITE" id="PS51186">
    <property type="entry name" value="GNAT"/>
    <property type="match status" value="1"/>
</dbReference>
<dbReference type="InterPro" id="IPR016181">
    <property type="entry name" value="Acyl_CoA_acyltransferase"/>
</dbReference>
<dbReference type="Proteomes" id="UP000321534">
    <property type="component" value="Unassembled WGS sequence"/>
</dbReference>
<dbReference type="PANTHER" id="PTHR43441:SF10">
    <property type="entry name" value="ACETYLTRANSFERASE"/>
    <property type="match status" value="1"/>
</dbReference>
<evidence type="ECO:0000256" key="1">
    <source>
        <dbReference type="ARBA" id="ARBA00022801"/>
    </source>
</evidence>